<dbReference type="AlphaFoldDB" id="A0A8S4S423"/>
<feature type="domain" description="Major facilitator superfamily (MFS) profile" evidence="10">
    <location>
        <begin position="281"/>
        <end position="701"/>
    </location>
</feature>
<dbReference type="FunFam" id="1.20.1250.20:FF:000218">
    <property type="entry name" value="facilitated trehalose transporter Tret1"/>
    <property type="match status" value="1"/>
</dbReference>
<keyword evidence="6 9" id="KW-1133">Transmembrane helix</keyword>
<evidence type="ECO:0000256" key="4">
    <source>
        <dbReference type="ARBA" id="ARBA00022597"/>
    </source>
</evidence>
<feature type="region of interest" description="Disordered" evidence="8">
    <location>
        <begin position="738"/>
        <end position="763"/>
    </location>
</feature>
<evidence type="ECO:0000256" key="5">
    <source>
        <dbReference type="ARBA" id="ARBA00022692"/>
    </source>
</evidence>
<keyword evidence="4" id="KW-0762">Sugar transport</keyword>
<feature type="transmembrane region" description="Helical" evidence="9">
    <location>
        <begin position="183"/>
        <end position="203"/>
    </location>
</feature>
<evidence type="ECO:0000256" key="7">
    <source>
        <dbReference type="ARBA" id="ARBA00023136"/>
    </source>
</evidence>
<accession>A0A8S4S423</accession>
<feature type="transmembrane region" description="Helical" evidence="9">
    <location>
        <begin position="281"/>
        <end position="300"/>
    </location>
</feature>
<keyword evidence="7 9" id="KW-0472">Membrane</keyword>
<name>A0A8S4S423_9NEOP</name>
<sequence>MLTDEQNSAPDPGFWTKTSLIQLLYGIWATSGMIIIGLAYGFSAVTIPQLRSPESQIKVTVTEESWIGRIITGIGLGMLTSVPRIYLTEISLPNMRGVLGSFGNIAISIGITAQNSKLSVDAHVANVILGFTRTVGGICTSVLMFRVRRRVMALTSGLGVGTACIVLGILIKYAEESTAMPLILYVLYILFATFGHYTLPILMMYELYPLQLRGLLGGISSSTLNILISGVNWSYPHMRDSIGYAYTITCFGVCSLAGLVVNYPDPGFWTRTSLIQLGYGIWVNLTMVSIGLAYGFSAVAIPQLKAPDSSIKVSISDESWIASIITLFAPIGCILGGYLIDKFGRRTMLIYCHVPLVFGWFYTGMASTPRDIILGRVVIGFGIGLALSAPRVYMTEVCLPNMRGIVGSFPNLAMATGITIQAGLGSILKWSFLCHLNASYALILFIINLKLPETPYFMLKHATISDAEDCLRNFRAKSYNLEAELNDLVEFKHDNEICKLTFKQQLAALCKRSSCKPFWLMTTYTLFGELSGASIVSMWTVDLLQNTKSTVNADLGNFILGITRIIAGLFGGFLIFHTGRRPLAISSALGAGVVYVTIGVLTIYWDKASVVPQILFMFYVLFVGMCFYTLPPLILYELYPLQVRGLLGGITISNLNIFVFTANKCYPYLRNLLGFAHLIIAFGTASLLCCIFLYFFLPETKDLTLQEIEEYYNSRRSTLTSERRLRSIQAINTLKVTPSSSKITDRHKKPRNDKVPIIQNKND</sequence>
<feature type="transmembrane region" description="Helical" evidence="9">
    <location>
        <begin position="583"/>
        <end position="604"/>
    </location>
</feature>
<dbReference type="Gene3D" id="1.20.1250.20">
    <property type="entry name" value="MFS general substrate transporter like domains"/>
    <property type="match status" value="3"/>
</dbReference>
<dbReference type="InterPro" id="IPR020846">
    <property type="entry name" value="MFS_dom"/>
</dbReference>
<dbReference type="Pfam" id="PF00083">
    <property type="entry name" value="Sugar_tr"/>
    <property type="match status" value="3"/>
</dbReference>
<dbReference type="GO" id="GO:0022857">
    <property type="term" value="F:transmembrane transporter activity"/>
    <property type="evidence" value="ECO:0007669"/>
    <property type="project" value="InterPro"/>
</dbReference>
<dbReference type="InterPro" id="IPR005829">
    <property type="entry name" value="Sugar_transporter_CS"/>
</dbReference>
<feature type="transmembrane region" description="Helical" evidence="9">
    <location>
        <begin position="405"/>
        <end position="424"/>
    </location>
</feature>
<evidence type="ECO:0000256" key="9">
    <source>
        <dbReference type="SAM" id="Phobius"/>
    </source>
</evidence>
<reference evidence="11" key="1">
    <citation type="submission" date="2022-03" db="EMBL/GenBank/DDBJ databases">
        <authorList>
            <person name="Lindestad O."/>
        </authorList>
    </citation>
    <scope>NUCLEOTIDE SEQUENCE</scope>
</reference>
<evidence type="ECO:0000256" key="2">
    <source>
        <dbReference type="ARBA" id="ARBA00022448"/>
    </source>
</evidence>
<feature type="transmembrane region" description="Helical" evidence="9">
    <location>
        <begin position="320"/>
        <end position="340"/>
    </location>
</feature>
<evidence type="ECO:0000256" key="3">
    <source>
        <dbReference type="ARBA" id="ARBA00022475"/>
    </source>
</evidence>
<evidence type="ECO:0000259" key="10">
    <source>
        <dbReference type="PROSITE" id="PS50850"/>
    </source>
</evidence>
<feature type="transmembrane region" description="Helical" evidence="9">
    <location>
        <begin position="66"/>
        <end position="86"/>
    </location>
</feature>
<evidence type="ECO:0000313" key="11">
    <source>
        <dbReference type="EMBL" id="CAH2249938.1"/>
    </source>
</evidence>
<keyword evidence="3" id="KW-1003">Cell membrane</keyword>
<feature type="transmembrane region" description="Helical" evidence="9">
    <location>
        <begin position="20"/>
        <end position="45"/>
    </location>
</feature>
<keyword evidence="12" id="KW-1185">Reference proteome</keyword>
<gene>
    <name evidence="11" type="primary">jg841</name>
    <name evidence="11" type="ORF">PAEG_LOCUS21992</name>
</gene>
<dbReference type="EMBL" id="CAKXAJ010026000">
    <property type="protein sequence ID" value="CAH2249938.1"/>
    <property type="molecule type" value="Genomic_DNA"/>
</dbReference>
<feature type="transmembrane region" description="Helical" evidence="9">
    <location>
        <begin position="430"/>
        <end position="451"/>
    </location>
</feature>
<dbReference type="OrthoDB" id="4142200at2759"/>
<feature type="transmembrane region" description="Helical" evidence="9">
    <location>
        <begin position="372"/>
        <end position="393"/>
    </location>
</feature>
<comment type="caution">
    <text evidence="11">The sequence shown here is derived from an EMBL/GenBank/DDBJ whole genome shotgun (WGS) entry which is preliminary data.</text>
</comment>
<feature type="transmembrane region" description="Helical" evidence="9">
    <location>
        <begin position="215"/>
        <end position="235"/>
    </location>
</feature>
<dbReference type="PANTHER" id="PTHR48021">
    <property type="match status" value="1"/>
</dbReference>
<evidence type="ECO:0000256" key="6">
    <source>
        <dbReference type="ARBA" id="ARBA00022989"/>
    </source>
</evidence>
<keyword evidence="5 9" id="KW-0812">Transmembrane</keyword>
<feature type="transmembrane region" description="Helical" evidence="9">
    <location>
        <begin position="151"/>
        <end position="171"/>
    </location>
</feature>
<evidence type="ECO:0000313" key="12">
    <source>
        <dbReference type="Proteomes" id="UP000838756"/>
    </source>
</evidence>
<feature type="transmembrane region" description="Helical" evidence="9">
    <location>
        <begin position="124"/>
        <end position="144"/>
    </location>
</feature>
<dbReference type="PANTHER" id="PTHR48021:SF7">
    <property type="entry name" value="RH09188P"/>
    <property type="match status" value="1"/>
</dbReference>
<feature type="transmembrane region" description="Helical" evidence="9">
    <location>
        <begin position="643"/>
        <end position="662"/>
    </location>
</feature>
<dbReference type="InterPro" id="IPR050549">
    <property type="entry name" value="MFS_Trehalose_Transporter"/>
</dbReference>
<feature type="transmembrane region" description="Helical" evidence="9">
    <location>
        <begin position="616"/>
        <end position="636"/>
    </location>
</feature>
<dbReference type="InterPro" id="IPR005828">
    <property type="entry name" value="MFS_sugar_transport-like"/>
</dbReference>
<proteinExistence type="predicted"/>
<feature type="transmembrane region" description="Helical" evidence="9">
    <location>
        <begin position="674"/>
        <end position="697"/>
    </location>
</feature>
<dbReference type="PROSITE" id="PS50850">
    <property type="entry name" value="MFS"/>
    <property type="match status" value="1"/>
</dbReference>
<organism evidence="11 12">
    <name type="scientific">Pararge aegeria aegeria</name>
    <dbReference type="NCBI Taxonomy" id="348720"/>
    <lineage>
        <taxon>Eukaryota</taxon>
        <taxon>Metazoa</taxon>
        <taxon>Ecdysozoa</taxon>
        <taxon>Arthropoda</taxon>
        <taxon>Hexapoda</taxon>
        <taxon>Insecta</taxon>
        <taxon>Pterygota</taxon>
        <taxon>Neoptera</taxon>
        <taxon>Endopterygota</taxon>
        <taxon>Lepidoptera</taxon>
        <taxon>Glossata</taxon>
        <taxon>Ditrysia</taxon>
        <taxon>Papilionoidea</taxon>
        <taxon>Nymphalidae</taxon>
        <taxon>Satyrinae</taxon>
        <taxon>Satyrini</taxon>
        <taxon>Parargina</taxon>
        <taxon>Pararge</taxon>
    </lineage>
</organism>
<dbReference type="PROSITE" id="PS00217">
    <property type="entry name" value="SUGAR_TRANSPORT_2"/>
    <property type="match status" value="2"/>
</dbReference>
<feature type="transmembrane region" description="Helical" evidence="9">
    <location>
        <begin position="558"/>
        <end position="576"/>
    </location>
</feature>
<dbReference type="SUPFAM" id="SSF103473">
    <property type="entry name" value="MFS general substrate transporter"/>
    <property type="match status" value="2"/>
</dbReference>
<evidence type="ECO:0000256" key="8">
    <source>
        <dbReference type="SAM" id="MobiDB-lite"/>
    </source>
</evidence>
<feature type="transmembrane region" description="Helical" evidence="9">
    <location>
        <begin position="347"/>
        <end position="366"/>
    </location>
</feature>
<dbReference type="InterPro" id="IPR036259">
    <property type="entry name" value="MFS_trans_sf"/>
</dbReference>
<evidence type="ECO:0000256" key="1">
    <source>
        <dbReference type="ARBA" id="ARBA00004651"/>
    </source>
</evidence>
<dbReference type="Proteomes" id="UP000838756">
    <property type="component" value="Unassembled WGS sequence"/>
</dbReference>
<protein>
    <submittedName>
        <fullName evidence="11">Jg841 protein</fullName>
    </submittedName>
</protein>
<feature type="transmembrane region" description="Helical" evidence="9">
    <location>
        <begin position="518"/>
        <end position="538"/>
    </location>
</feature>
<keyword evidence="2" id="KW-0813">Transport</keyword>
<comment type="subcellular location">
    <subcellularLocation>
        <location evidence="1">Cell membrane</location>
        <topology evidence="1">Multi-pass membrane protein</topology>
    </subcellularLocation>
</comment>
<dbReference type="GO" id="GO:0005886">
    <property type="term" value="C:plasma membrane"/>
    <property type="evidence" value="ECO:0007669"/>
    <property type="project" value="UniProtKB-SubCell"/>
</dbReference>
<feature type="transmembrane region" description="Helical" evidence="9">
    <location>
        <begin position="241"/>
        <end position="261"/>
    </location>
</feature>